<sequence>MIRFNSVSKKYKKSVAALEDINFSIEDGEFVFLVGPSGAGKTTLLKLIIGEIKPTHGSVHVDDYIVSKLAENKLPYLRRKVSFVFQDFKLLAERTVVENISVSLEILGKTTVEAEKRIEAVLSMIKLSDKGNYFPRQLSYGEQQRVAIGRAIAGEAKILLADEPTGNLDPKTSWEILKIISAINKDGKTVIMATHNVDIVNSLKKRVIVIKDGKIIKDEKKGSYS</sequence>
<comment type="caution">
    <text evidence="11">The sequence shown here is derived from an EMBL/GenBank/DDBJ whole genome shotgun (WGS) entry which is preliminary data.</text>
</comment>
<dbReference type="Proteomes" id="UP000177092">
    <property type="component" value="Unassembled WGS sequence"/>
</dbReference>
<evidence type="ECO:0000256" key="2">
    <source>
        <dbReference type="ARBA" id="ARBA00020019"/>
    </source>
</evidence>
<comment type="subcellular location">
    <subcellularLocation>
        <location evidence="9">Cell membrane</location>
        <topology evidence="9">Peripheral membrane protein</topology>
        <orientation evidence="9">Cytoplasmic side</orientation>
    </subcellularLocation>
</comment>
<evidence type="ECO:0000256" key="9">
    <source>
        <dbReference type="RuleBase" id="RU365094"/>
    </source>
</evidence>
<keyword evidence="3 9" id="KW-1003">Cell membrane</keyword>
<keyword evidence="7 9" id="KW-0472">Membrane</keyword>
<name>A0A1F6AAQ6_9BACT</name>
<dbReference type="FunFam" id="3.40.50.300:FF:000056">
    <property type="entry name" value="Cell division ATP-binding protein FtsE"/>
    <property type="match status" value="1"/>
</dbReference>
<dbReference type="PANTHER" id="PTHR24220">
    <property type="entry name" value="IMPORT ATP-BINDING PROTEIN"/>
    <property type="match status" value="1"/>
</dbReference>
<keyword evidence="6 9" id="KW-0067">ATP-binding</keyword>
<dbReference type="GO" id="GO:0051301">
    <property type="term" value="P:cell division"/>
    <property type="evidence" value="ECO:0007669"/>
    <property type="project" value="UniProtKB-UniRule"/>
</dbReference>
<dbReference type="InterPro" id="IPR005286">
    <property type="entry name" value="Cell_div_FtsE"/>
</dbReference>
<evidence type="ECO:0000313" key="11">
    <source>
        <dbReference type="EMBL" id="OGG21532.1"/>
    </source>
</evidence>
<dbReference type="GO" id="GO:0016887">
    <property type="term" value="F:ATP hydrolysis activity"/>
    <property type="evidence" value="ECO:0007669"/>
    <property type="project" value="InterPro"/>
</dbReference>
<dbReference type="InterPro" id="IPR017871">
    <property type="entry name" value="ABC_transporter-like_CS"/>
</dbReference>
<dbReference type="STRING" id="1798384.A3D03_02320"/>
<dbReference type="SUPFAM" id="SSF52540">
    <property type="entry name" value="P-loop containing nucleoside triphosphate hydrolases"/>
    <property type="match status" value="1"/>
</dbReference>
<accession>A0A1F6AAQ6</accession>
<dbReference type="EMBL" id="MFJN01000020">
    <property type="protein sequence ID" value="OGG21532.1"/>
    <property type="molecule type" value="Genomic_DNA"/>
</dbReference>
<evidence type="ECO:0000256" key="8">
    <source>
        <dbReference type="ARBA" id="ARBA00023306"/>
    </source>
</evidence>
<dbReference type="InterPro" id="IPR015854">
    <property type="entry name" value="ABC_transpr_LolD-like"/>
</dbReference>
<evidence type="ECO:0000313" key="12">
    <source>
        <dbReference type="Proteomes" id="UP000177092"/>
    </source>
</evidence>
<keyword evidence="5 9" id="KW-0547">Nucleotide-binding</keyword>
<evidence type="ECO:0000256" key="4">
    <source>
        <dbReference type="ARBA" id="ARBA00022618"/>
    </source>
</evidence>
<dbReference type="NCBIfam" id="TIGR02673">
    <property type="entry name" value="FtsE"/>
    <property type="match status" value="1"/>
</dbReference>
<evidence type="ECO:0000256" key="6">
    <source>
        <dbReference type="ARBA" id="ARBA00022840"/>
    </source>
</evidence>
<dbReference type="InterPro" id="IPR027417">
    <property type="entry name" value="P-loop_NTPase"/>
</dbReference>
<keyword evidence="8 9" id="KW-0131">Cell cycle</keyword>
<dbReference type="GO" id="GO:0005524">
    <property type="term" value="F:ATP binding"/>
    <property type="evidence" value="ECO:0007669"/>
    <property type="project" value="UniProtKB-UniRule"/>
</dbReference>
<dbReference type="InterPro" id="IPR003439">
    <property type="entry name" value="ABC_transporter-like_ATP-bd"/>
</dbReference>
<evidence type="ECO:0000256" key="5">
    <source>
        <dbReference type="ARBA" id="ARBA00022741"/>
    </source>
</evidence>
<comment type="subunit">
    <text evidence="9">Homodimer. Forms a membrane-associated complex with FtsX.</text>
</comment>
<dbReference type="GO" id="GO:0005886">
    <property type="term" value="C:plasma membrane"/>
    <property type="evidence" value="ECO:0007669"/>
    <property type="project" value="UniProtKB-SubCell"/>
</dbReference>
<dbReference type="GO" id="GO:0022857">
    <property type="term" value="F:transmembrane transporter activity"/>
    <property type="evidence" value="ECO:0007669"/>
    <property type="project" value="TreeGrafter"/>
</dbReference>
<evidence type="ECO:0000259" key="10">
    <source>
        <dbReference type="PROSITE" id="PS50893"/>
    </source>
</evidence>
<dbReference type="SMART" id="SM00382">
    <property type="entry name" value="AAA"/>
    <property type="match status" value="1"/>
</dbReference>
<reference evidence="11 12" key="1">
    <citation type="journal article" date="2016" name="Nat. Commun.">
        <title>Thousands of microbial genomes shed light on interconnected biogeochemical processes in an aquifer system.</title>
        <authorList>
            <person name="Anantharaman K."/>
            <person name="Brown C.T."/>
            <person name="Hug L.A."/>
            <person name="Sharon I."/>
            <person name="Castelle C.J."/>
            <person name="Probst A.J."/>
            <person name="Thomas B.C."/>
            <person name="Singh A."/>
            <person name="Wilkins M.J."/>
            <person name="Karaoz U."/>
            <person name="Brodie E.L."/>
            <person name="Williams K.H."/>
            <person name="Hubbard S.S."/>
            <person name="Banfield J.F."/>
        </authorList>
    </citation>
    <scope>NUCLEOTIDE SEQUENCE [LARGE SCALE GENOMIC DNA]</scope>
</reference>
<dbReference type="PROSITE" id="PS50893">
    <property type="entry name" value="ABC_TRANSPORTER_2"/>
    <property type="match status" value="1"/>
</dbReference>
<protein>
    <recommendedName>
        <fullName evidence="2 9">Cell division ATP-binding protein FtsE</fullName>
    </recommendedName>
</protein>
<comment type="similarity">
    <text evidence="1 9">Belongs to the ABC transporter superfamily.</text>
</comment>
<gene>
    <name evidence="9" type="primary">ftsE</name>
    <name evidence="11" type="ORF">A3D03_02320</name>
</gene>
<dbReference type="PROSITE" id="PS00211">
    <property type="entry name" value="ABC_TRANSPORTER_1"/>
    <property type="match status" value="1"/>
</dbReference>
<organism evidence="11 12">
    <name type="scientific">Candidatus Gottesmanbacteria bacterium RIFCSPHIGHO2_02_FULL_40_13</name>
    <dbReference type="NCBI Taxonomy" id="1798384"/>
    <lineage>
        <taxon>Bacteria</taxon>
        <taxon>Candidatus Gottesmaniibacteriota</taxon>
    </lineage>
</organism>
<dbReference type="Gene3D" id="3.40.50.300">
    <property type="entry name" value="P-loop containing nucleotide triphosphate hydrolases"/>
    <property type="match status" value="1"/>
</dbReference>
<feature type="domain" description="ABC transporter" evidence="10">
    <location>
        <begin position="2"/>
        <end position="225"/>
    </location>
</feature>
<dbReference type="AlphaFoldDB" id="A0A1F6AAQ6"/>
<dbReference type="InterPro" id="IPR003593">
    <property type="entry name" value="AAA+_ATPase"/>
</dbReference>
<comment type="function">
    <text evidence="9">Part of the ABC transporter FtsEX involved in cellular division.</text>
</comment>
<dbReference type="Pfam" id="PF00005">
    <property type="entry name" value="ABC_tran"/>
    <property type="match status" value="1"/>
</dbReference>
<dbReference type="PANTHER" id="PTHR24220:SF470">
    <property type="entry name" value="CELL DIVISION ATP-BINDING PROTEIN FTSE"/>
    <property type="match status" value="1"/>
</dbReference>
<keyword evidence="4 9" id="KW-0132">Cell division</keyword>
<proteinExistence type="inferred from homology"/>
<evidence type="ECO:0000256" key="3">
    <source>
        <dbReference type="ARBA" id="ARBA00022475"/>
    </source>
</evidence>
<evidence type="ECO:0000256" key="7">
    <source>
        <dbReference type="ARBA" id="ARBA00023136"/>
    </source>
</evidence>
<evidence type="ECO:0000256" key="1">
    <source>
        <dbReference type="ARBA" id="ARBA00005417"/>
    </source>
</evidence>